<gene>
    <name evidence="1" type="ORF">MEDL_37136</name>
</gene>
<comment type="caution">
    <text evidence="1">The sequence shown here is derived from an EMBL/GenBank/DDBJ whole genome shotgun (WGS) entry which is preliminary data.</text>
</comment>
<evidence type="ECO:0000313" key="2">
    <source>
        <dbReference type="Proteomes" id="UP000683360"/>
    </source>
</evidence>
<dbReference type="OrthoDB" id="10517366at2759"/>
<dbReference type="EMBL" id="CAJPWZ010001793">
    <property type="protein sequence ID" value="CAG2223903.1"/>
    <property type="molecule type" value="Genomic_DNA"/>
</dbReference>
<protein>
    <submittedName>
        <fullName evidence="1">Uncharacterized protein</fullName>
    </submittedName>
</protein>
<proteinExistence type="predicted"/>
<organism evidence="1 2">
    <name type="scientific">Mytilus edulis</name>
    <name type="common">Blue mussel</name>
    <dbReference type="NCBI Taxonomy" id="6550"/>
    <lineage>
        <taxon>Eukaryota</taxon>
        <taxon>Metazoa</taxon>
        <taxon>Spiralia</taxon>
        <taxon>Lophotrochozoa</taxon>
        <taxon>Mollusca</taxon>
        <taxon>Bivalvia</taxon>
        <taxon>Autobranchia</taxon>
        <taxon>Pteriomorphia</taxon>
        <taxon>Mytilida</taxon>
        <taxon>Mytiloidea</taxon>
        <taxon>Mytilidae</taxon>
        <taxon>Mytilinae</taxon>
        <taxon>Mytilus</taxon>
    </lineage>
</organism>
<dbReference type="AlphaFoldDB" id="A0A8S3SW72"/>
<sequence length="218" mass="25501">MLLKTSAYCNLYGWADELQQTFAYEVIKSPRMISILRHKVEEYIRKSKLIKQLSDEEAKGILINIHKENNWLKKFRKIITDVLVKLNKVSTHEHYFINKKHYYDKLINKLKTDCMTLIGIRSKQIHNQVSCSAFLDAHNSDDSETDEPSEKSSEDCSTNLKISEKELNCGVETDDKSGRHHRQTYDFRLLYECTLILQTAGDNLSKIYSFIERVQCTK</sequence>
<evidence type="ECO:0000313" key="1">
    <source>
        <dbReference type="EMBL" id="CAG2223903.1"/>
    </source>
</evidence>
<reference evidence="1" key="1">
    <citation type="submission" date="2021-03" db="EMBL/GenBank/DDBJ databases">
        <authorList>
            <person name="Bekaert M."/>
        </authorList>
    </citation>
    <scope>NUCLEOTIDE SEQUENCE</scope>
</reference>
<name>A0A8S3SW72_MYTED</name>
<dbReference type="Proteomes" id="UP000683360">
    <property type="component" value="Unassembled WGS sequence"/>
</dbReference>
<keyword evidence="2" id="KW-1185">Reference proteome</keyword>
<accession>A0A8S3SW72</accession>